<keyword evidence="5 7" id="KW-1133">Transmembrane helix</keyword>
<keyword evidence="2 7" id="KW-0812">Transmembrane</keyword>
<keyword evidence="4" id="KW-0067">ATP-binding</keyword>
<comment type="subcellular location">
    <subcellularLocation>
        <location evidence="1">Cell membrane</location>
        <topology evidence="1">Multi-pass membrane protein</topology>
    </subcellularLocation>
</comment>
<feature type="transmembrane region" description="Helical" evidence="7">
    <location>
        <begin position="253"/>
        <end position="276"/>
    </location>
</feature>
<dbReference type="InterPro" id="IPR011527">
    <property type="entry name" value="ABC1_TM_dom"/>
</dbReference>
<gene>
    <name evidence="10" type="ORF">CHR90_17055</name>
</gene>
<dbReference type="GO" id="GO:0016887">
    <property type="term" value="F:ATP hydrolysis activity"/>
    <property type="evidence" value="ECO:0007669"/>
    <property type="project" value="InterPro"/>
</dbReference>
<evidence type="ECO:0000256" key="6">
    <source>
        <dbReference type="ARBA" id="ARBA00023136"/>
    </source>
</evidence>
<dbReference type="OrthoDB" id="5288404at2"/>
<dbReference type="Pfam" id="PF00664">
    <property type="entry name" value="ABC_membrane"/>
    <property type="match status" value="1"/>
</dbReference>
<evidence type="ECO:0000256" key="5">
    <source>
        <dbReference type="ARBA" id="ARBA00022989"/>
    </source>
</evidence>
<evidence type="ECO:0000256" key="7">
    <source>
        <dbReference type="SAM" id="Phobius"/>
    </source>
</evidence>
<dbReference type="AlphaFoldDB" id="A0A255XIC8"/>
<dbReference type="Pfam" id="PF00005">
    <property type="entry name" value="ABC_tran"/>
    <property type="match status" value="1"/>
</dbReference>
<evidence type="ECO:0000256" key="3">
    <source>
        <dbReference type="ARBA" id="ARBA00022741"/>
    </source>
</evidence>
<dbReference type="InterPro" id="IPR039421">
    <property type="entry name" value="Type_1_exporter"/>
</dbReference>
<dbReference type="SMART" id="SM00382">
    <property type="entry name" value="AAA"/>
    <property type="match status" value="1"/>
</dbReference>
<evidence type="ECO:0000259" key="9">
    <source>
        <dbReference type="PROSITE" id="PS50929"/>
    </source>
</evidence>
<dbReference type="PROSITE" id="PS50929">
    <property type="entry name" value="ABC_TM1F"/>
    <property type="match status" value="1"/>
</dbReference>
<keyword evidence="11" id="KW-1185">Reference proteome</keyword>
<keyword evidence="6 7" id="KW-0472">Membrane</keyword>
<evidence type="ECO:0000259" key="8">
    <source>
        <dbReference type="PROSITE" id="PS50893"/>
    </source>
</evidence>
<feature type="transmembrane region" description="Helical" evidence="7">
    <location>
        <begin position="146"/>
        <end position="167"/>
    </location>
</feature>
<dbReference type="PANTHER" id="PTHR43394:SF1">
    <property type="entry name" value="ATP-BINDING CASSETTE SUB-FAMILY B MEMBER 10, MITOCHONDRIAL"/>
    <property type="match status" value="1"/>
</dbReference>
<accession>A0A255XIC8</accession>
<feature type="transmembrane region" description="Helical" evidence="7">
    <location>
        <begin position="282"/>
        <end position="303"/>
    </location>
</feature>
<keyword evidence="3" id="KW-0547">Nucleotide-binding</keyword>
<dbReference type="GO" id="GO:0005524">
    <property type="term" value="F:ATP binding"/>
    <property type="evidence" value="ECO:0007669"/>
    <property type="project" value="UniProtKB-KW"/>
</dbReference>
<dbReference type="GO" id="GO:0005886">
    <property type="term" value="C:plasma membrane"/>
    <property type="evidence" value="ECO:0007669"/>
    <property type="project" value="UniProtKB-SubCell"/>
</dbReference>
<evidence type="ECO:0000313" key="10">
    <source>
        <dbReference type="EMBL" id="OYQ16698.1"/>
    </source>
</evidence>
<name>A0A255XIC8_9PROT</name>
<feature type="domain" description="ABC transporter" evidence="8">
    <location>
        <begin position="345"/>
        <end position="568"/>
    </location>
</feature>
<evidence type="ECO:0000256" key="4">
    <source>
        <dbReference type="ARBA" id="ARBA00022840"/>
    </source>
</evidence>
<dbReference type="GO" id="GO:0015421">
    <property type="term" value="F:ABC-type oligopeptide transporter activity"/>
    <property type="evidence" value="ECO:0007669"/>
    <property type="project" value="TreeGrafter"/>
</dbReference>
<evidence type="ECO:0000256" key="2">
    <source>
        <dbReference type="ARBA" id="ARBA00022692"/>
    </source>
</evidence>
<dbReference type="Gene3D" id="1.20.1560.10">
    <property type="entry name" value="ABC transporter type 1, transmembrane domain"/>
    <property type="match status" value="1"/>
</dbReference>
<reference evidence="10 11" key="1">
    <citation type="submission" date="2017-07" db="EMBL/GenBank/DDBJ databases">
        <title>Elstera cyanobacteriorum sp. nov., a novel bacterium isolated from cyanobacterial aggregates in a eutrophic lake.</title>
        <authorList>
            <person name="Cai H."/>
        </authorList>
    </citation>
    <scope>NUCLEOTIDE SEQUENCE [LARGE SCALE GENOMIC DNA]</scope>
    <source>
        <strain evidence="10 11">TH019</strain>
    </source>
</reference>
<dbReference type="InterPro" id="IPR003593">
    <property type="entry name" value="AAA+_ATPase"/>
</dbReference>
<feature type="domain" description="ABC transmembrane type-1" evidence="9">
    <location>
        <begin position="22"/>
        <end position="314"/>
    </location>
</feature>
<dbReference type="PANTHER" id="PTHR43394">
    <property type="entry name" value="ATP-DEPENDENT PERMEASE MDL1, MITOCHONDRIAL"/>
    <property type="match status" value="1"/>
</dbReference>
<sequence>MSLAAIDRLLHQTDRAYRRRLLACLALAAGQTLLVVLRPLPLQILLPPSPTPAWIGTAHALLPGLSALALFLLFIAMLEFTVFAVRVTEENASTRLSERLIRALRNRIARHLLRGPAQAVGDIGVGRVVAAATGDVETVQRLIKDVIIGATLALLQLVLMIGVLTWLHPPLGLVLLLEIALLSGLIALYARWRKIAFLEQMKNQENFLTWLTGLQQRSLDLRFGVARGWFFRRTIQLIRAMNRRGLILWRRQSLYFAAIDFFVALASAACLVLLFLDAESESQALATVLIFLYYAALVFPCLAKIGEAAPLLIDGRNAYERLSLTLGGDTPKNAYPPAPLHFQTLTLENLGLQDAEGKWLMRNVNLTIHTGEQVAIFGESGAGKSTLFGLMLGVLTPTEGRLLLDGRPFDTLSLADRKRLFLLHRSNGVFFPGTVAENIALGRDLSAADWEKLLTACGLAGRIAAAPQGLATKMGARGEPFSQGEGQRLSLARALLTDAPILLLDEALNSLDEPSEHAVTAGLREIWQGRTLLLISHRRSMSDKFTRRIEIRKGQGLIDHPPARPEETA</sequence>
<evidence type="ECO:0000256" key="1">
    <source>
        <dbReference type="ARBA" id="ARBA00004651"/>
    </source>
</evidence>
<feature type="transmembrane region" description="Helical" evidence="7">
    <location>
        <begin position="60"/>
        <end position="85"/>
    </location>
</feature>
<dbReference type="InterPro" id="IPR027417">
    <property type="entry name" value="P-loop_NTPase"/>
</dbReference>
<comment type="caution">
    <text evidence="10">The sequence shown here is derived from an EMBL/GenBank/DDBJ whole genome shotgun (WGS) entry which is preliminary data.</text>
</comment>
<dbReference type="PROSITE" id="PS50893">
    <property type="entry name" value="ABC_TRANSPORTER_2"/>
    <property type="match status" value="1"/>
</dbReference>
<evidence type="ECO:0000313" key="11">
    <source>
        <dbReference type="Proteomes" id="UP000216361"/>
    </source>
</evidence>
<feature type="transmembrane region" description="Helical" evidence="7">
    <location>
        <begin position="21"/>
        <end position="40"/>
    </location>
</feature>
<dbReference type="RefSeq" id="WP_094410335.1">
    <property type="nucleotide sequence ID" value="NZ_BMJZ01000003.1"/>
</dbReference>
<dbReference type="Gene3D" id="3.40.50.300">
    <property type="entry name" value="P-loop containing nucleotide triphosphate hydrolases"/>
    <property type="match status" value="1"/>
</dbReference>
<evidence type="ECO:0008006" key="12">
    <source>
        <dbReference type="Google" id="ProtNLM"/>
    </source>
</evidence>
<feature type="transmembrane region" description="Helical" evidence="7">
    <location>
        <begin position="173"/>
        <end position="192"/>
    </location>
</feature>
<dbReference type="EMBL" id="NOXS01000035">
    <property type="protein sequence ID" value="OYQ16698.1"/>
    <property type="molecule type" value="Genomic_DNA"/>
</dbReference>
<protein>
    <recommendedName>
        <fullName evidence="12">ABC transporter ATP-binding protein</fullName>
    </recommendedName>
</protein>
<proteinExistence type="predicted"/>
<dbReference type="InterPro" id="IPR036640">
    <property type="entry name" value="ABC1_TM_sf"/>
</dbReference>
<dbReference type="InterPro" id="IPR003439">
    <property type="entry name" value="ABC_transporter-like_ATP-bd"/>
</dbReference>
<organism evidence="10 11">
    <name type="scientific">Elstera cyanobacteriorum</name>
    <dbReference type="NCBI Taxonomy" id="2022747"/>
    <lineage>
        <taxon>Bacteria</taxon>
        <taxon>Pseudomonadati</taxon>
        <taxon>Pseudomonadota</taxon>
        <taxon>Alphaproteobacteria</taxon>
        <taxon>Rhodospirillales</taxon>
        <taxon>Rhodospirillaceae</taxon>
        <taxon>Elstera</taxon>
    </lineage>
</organism>
<dbReference type="SUPFAM" id="SSF90123">
    <property type="entry name" value="ABC transporter transmembrane region"/>
    <property type="match status" value="1"/>
</dbReference>
<dbReference type="Proteomes" id="UP000216361">
    <property type="component" value="Unassembled WGS sequence"/>
</dbReference>
<dbReference type="SUPFAM" id="SSF52540">
    <property type="entry name" value="P-loop containing nucleoside triphosphate hydrolases"/>
    <property type="match status" value="1"/>
</dbReference>